<evidence type="ECO:0000259" key="1">
    <source>
        <dbReference type="Pfam" id="PF13399"/>
    </source>
</evidence>
<dbReference type="AlphaFoldDB" id="A0A381WCU1"/>
<reference evidence="2" key="1">
    <citation type="submission" date="2018-05" db="EMBL/GenBank/DDBJ databases">
        <authorList>
            <person name="Lanie J.A."/>
            <person name="Ng W.-L."/>
            <person name="Kazmierczak K.M."/>
            <person name="Andrzejewski T.M."/>
            <person name="Davidsen T.M."/>
            <person name="Wayne K.J."/>
            <person name="Tettelin H."/>
            <person name="Glass J.I."/>
            <person name="Rusch D."/>
            <person name="Podicherti R."/>
            <person name="Tsui H.-C.T."/>
            <person name="Winkler M.E."/>
        </authorList>
    </citation>
    <scope>NUCLEOTIDE SEQUENCE</scope>
</reference>
<gene>
    <name evidence="2" type="ORF">METZ01_LOCUS103200</name>
</gene>
<dbReference type="EMBL" id="UINC01011402">
    <property type="protein sequence ID" value="SVA50346.1"/>
    <property type="molecule type" value="Genomic_DNA"/>
</dbReference>
<dbReference type="InterPro" id="IPR027381">
    <property type="entry name" value="LytR/CpsA/Psr_C"/>
</dbReference>
<feature type="domain" description="LytR/CpsA/Psr regulator C-terminal" evidence="1">
    <location>
        <begin position="272"/>
        <end position="358"/>
    </location>
</feature>
<evidence type="ECO:0000313" key="2">
    <source>
        <dbReference type="EMBL" id="SVA50346.1"/>
    </source>
</evidence>
<feature type="non-terminal residue" evidence="2">
    <location>
        <position position="1"/>
    </location>
</feature>
<proteinExistence type="predicted"/>
<sequence>VPTRPQRFKQRIPTPPLSTGWRWGFPILLVAAITWSTLLVVEGFNQVLESEEGATLDVITDVTAPGFEAFVEQTWSLLLVSEDDEGQLTGVTVLAVADRLNGGGTVLVLPPEAASGTRTLAGAHEATGVDGLRDAVVDILDVEVTNTALLTPPRLRSLAEPAGMVRVPIDDASVAGAEAPDYLGLAFDDPLQRVARQEAWWRAWFATVGAASDPADRLPAIVIELVDVVRAVAAGDVRVVAWPSPDPGAEWVDRMVVETFPFPIPAVQGSRTTVRLLNGNGDFSVDDVARGLLVAAGAEVSVVGNHEDFDLIGTRVLYRDPISEAEAARLAVVVGGGTLHDPLLSPAADLTVILGADFAAEHGSTPAGDSAVDVSTGGGA</sequence>
<name>A0A381WCU1_9ZZZZ</name>
<protein>
    <recommendedName>
        <fullName evidence="1">LytR/CpsA/Psr regulator C-terminal domain-containing protein</fullName>
    </recommendedName>
</protein>
<accession>A0A381WCU1</accession>
<organism evidence="2">
    <name type="scientific">marine metagenome</name>
    <dbReference type="NCBI Taxonomy" id="408172"/>
    <lineage>
        <taxon>unclassified sequences</taxon>
        <taxon>metagenomes</taxon>
        <taxon>ecological metagenomes</taxon>
    </lineage>
</organism>
<dbReference type="Pfam" id="PF13399">
    <property type="entry name" value="LytR_C"/>
    <property type="match status" value="1"/>
</dbReference>